<keyword evidence="15" id="KW-0472">Membrane</keyword>
<evidence type="ECO:0000256" key="12">
    <source>
        <dbReference type="ARBA" id="ARBA00022840"/>
    </source>
</evidence>
<keyword evidence="13 19" id="KW-0460">Magnesium</keyword>
<keyword evidence="10 18" id="KW-0547">Nucleotide-binding</keyword>
<dbReference type="PROSITE" id="PS01012">
    <property type="entry name" value="FOLYLPOLYGLU_SYNT_2"/>
    <property type="match status" value="1"/>
</dbReference>
<evidence type="ECO:0000256" key="3">
    <source>
        <dbReference type="ARBA" id="ARBA00004496"/>
    </source>
</evidence>
<evidence type="ECO:0000256" key="6">
    <source>
        <dbReference type="ARBA" id="ARBA00022490"/>
    </source>
</evidence>
<proteinExistence type="inferred from homology"/>
<comment type="subcellular location">
    <subcellularLocation>
        <location evidence="3">Cytoplasm</location>
    </subcellularLocation>
    <subcellularLocation>
        <location evidence="1">Mitochondrion inner membrane</location>
    </subcellularLocation>
    <subcellularLocation>
        <location evidence="2">Mitochondrion matrix</location>
    </subcellularLocation>
</comment>
<dbReference type="UniPathway" id="UPA00850"/>
<dbReference type="GO" id="GO:0006730">
    <property type="term" value="P:one-carbon metabolic process"/>
    <property type="evidence" value="ECO:0007669"/>
    <property type="project" value="UniProtKB-KW"/>
</dbReference>
<dbReference type="WBParaSite" id="TMUE_3000014138.1">
    <property type="protein sequence ID" value="TMUE_3000014138.1"/>
    <property type="gene ID" value="WBGene00293256"/>
</dbReference>
<dbReference type="Gene3D" id="3.90.190.20">
    <property type="entry name" value="Mur ligase, C-terminal domain"/>
    <property type="match status" value="1"/>
</dbReference>
<dbReference type="PANTHER" id="PTHR11136">
    <property type="entry name" value="FOLYLPOLYGLUTAMATE SYNTHASE-RELATED"/>
    <property type="match status" value="1"/>
</dbReference>
<dbReference type="AlphaFoldDB" id="A0A5S6R3Y1"/>
<accession>A0A5S6R3Y1</accession>
<organism evidence="20 21">
    <name type="scientific">Trichuris muris</name>
    <name type="common">Mouse whipworm</name>
    <dbReference type="NCBI Taxonomy" id="70415"/>
    <lineage>
        <taxon>Eukaryota</taxon>
        <taxon>Metazoa</taxon>
        <taxon>Ecdysozoa</taxon>
        <taxon>Nematoda</taxon>
        <taxon>Enoplea</taxon>
        <taxon>Dorylaimia</taxon>
        <taxon>Trichinellida</taxon>
        <taxon>Trichuridae</taxon>
        <taxon>Trichuris</taxon>
    </lineage>
</organism>
<comment type="similarity">
    <text evidence="5 17">Belongs to the folylpolyglutamate synthase family.</text>
</comment>
<dbReference type="GO" id="GO:0046872">
    <property type="term" value="F:metal ion binding"/>
    <property type="evidence" value="ECO:0007669"/>
    <property type="project" value="UniProtKB-KW"/>
</dbReference>
<evidence type="ECO:0000256" key="13">
    <source>
        <dbReference type="ARBA" id="ARBA00022842"/>
    </source>
</evidence>
<evidence type="ECO:0000256" key="10">
    <source>
        <dbReference type="ARBA" id="ARBA00022741"/>
    </source>
</evidence>
<evidence type="ECO:0000256" key="19">
    <source>
        <dbReference type="PIRSR" id="PIRSR038895-2"/>
    </source>
</evidence>
<comment type="pathway">
    <text evidence="4 17">Cofactor biosynthesis; tetrahydrofolylpolyglutamate biosynthesis.</text>
</comment>
<dbReference type="EC" id="6.3.2.17" evidence="17"/>
<evidence type="ECO:0000256" key="4">
    <source>
        <dbReference type="ARBA" id="ARBA00005150"/>
    </source>
</evidence>
<dbReference type="InterPro" id="IPR023600">
    <property type="entry name" value="Folylpolyglutamate_synth_euk"/>
</dbReference>
<name>A0A5S6R3Y1_TRIMR</name>
<feature type="binding site" evidence="19">
    <location>
        <position position="154"/>
    </location>
    <ligand>
        <name>Mg(2+)</name>
        <dbReference type="ChEBI" id="CHEBI:18420"/>
        <label>1</label>
    </ligand>
</feature>
<evidence type="ECO:0000313" key="20">
    <source>
        <dbReference type="Proteomes" id="UP000046395"/>
    </source>
</evidence>
<dbReference type="InterPro" id="IPR036615">
    <property type="entry name" value="Mur_ligase_C_dom_sf"/>
</dbReference>
<dbReference type="InterPro" id="IPR036565">
    <property type="entry name" value="Mur-like_cat_sf"/>
</dbReference>
<dbReference type="PROSITE" id="PS01011">
    <property type="entry name" value="FOLYLPOLYGLU_SYNT_1"/>
    <property type="match status" value="1"/>
</dbReference>
<reference evidence="21" key="1">
    <citation type="submission" date="2019-12" db="UniProtKB">
        <authorList>
            <consortium name="WormBaseParasite"/>
        </authorList>
    </citation>
    <scope>IDENTIFICATION</scope>
</reference>
<keyword evidence="11" id="KW-0999">Mitochondrion inner membrane</keyword>
<evidence type="ECO:0000256" key="17">
    <source>
        <dbReference type="PIRNR" id="PIRNR038895"/>
    </source>
</evidence>
<dbReference type="NCBIfam" id="TIGR01499">
    <property type="entry name" value="folC"/>
    <property type="match status" value="1"/>
</dbReference>
<evidence type="ECO:0000256" key="5">
    <source>
        <dbReference type="ARBA" id="ARBA00008276"/>
    </source>
</evidence>
<dbReference type="InterPro" id="IPR018109">
    <property type="entry name" value="Folylpolyglutamate_synth_CS"/>
</dbReference>
<dbReference type="InterPro" id="IPR001645">
    <property type="entry name" value="Folylpolyglutamate_synth"/>
</dbReference>
<evidence type="ECO:0000256" key="7">
    <source>
        <dbReference type="ARBA" id="ARBA00022563"/>
    </source>
</evidence>
<comment type="cofactor">
    <cofactor evidence="17">
        <name>a monovalent cation</name>
        <dbReference type="ChEBI" id="CHEBI:60242"/>
    </cofactor>
    <text evidence="17">A monovalent cation.</text>
</comment>
<dbReference type="STRING" id="70415.A0A5S6R3Y1"/>
<protein>
    <recommendedName>
        <fullName evidence="17">Folylpolyglutamate synthase</fullName>
        <ecNumber evidence="17">6.3.2.17</ecNumber>
    </recommendedName>
    <alternativeName>
        <fullName evidence="17">Folylpoly-gamma-glutamate synthetase</fullName>
    </alternativeName>
    <alternativeName>
        <fullName evidence="17">Tetrahydrofolylpolyglutamate synthase</fullName>
    </alternativeName>
</protein>
<dbReference type="PIRSF" id="PIRSF038895">
    <property type="entry name" value="FPGS"/>
    <property type="match status" value="1"/>
</dbReference>
<keyword evidence="7 17" id="KW-0554">One-carbon metabolism</keyword>
<evidence type="ECO:0000256" key="8">
    <source>
        <dbReference type="ARBA" id="ARBA00022598"/>
    </source>
</evidence>
<feature type="binding site" evidence="18">
    <location>
        <position position="315"/>
    </location>
    <ligand>
        <name>ATP</name>
        <dbReference type="ChEBI" id="CHEBI:30616"/>
    </ligand>
</feature>
<dbReference type="GO" id="GO:0005759">
    <property type="term" value="C:mitochondrial matrix"/>
    <property type="evidence" value="ECO:0007669"/>
    <property type="project" value="UniProtKB-SubCell"/>
</dbReference>
<feature type="binding site" evidence="18">
    <location>
        <position position="329"/>
    </location>
    <ligand>
        <name>ATP</name>
        <dbReference type="ChEBI" id="CHEBI:30616"/>
    </ligand>
</feature>
<comment type="catalytic activity">
    <reaction evidence="16 17">
        <text>(6S)-5,6,7,8-tetrahydrofolyl-(gamma-L-Glu)(n) + L-glutamate + ATP = (6S)-5,6,7,8-tetrahydrofolyl-(gamma-L-Glu)(n+1) + ADP + phosphate + H(+)</text>
        <dbReference type="Rhea" id="RHEA:10580"/>
        <dbReference type="Rhea" id="RHEA-COMP:14738"/>
        <dbReference type="Rhea" id="RHEA-COMP:14740"/>
        <dbReference type="ChEBI" id="CHEBI:15378"/>
        <dbReference type="ChEBI" id="CHEBI:29985"/>
        <dbReference type="ChEBI" id="CHEBI:30616"/>
        <dbReference type="ChEBI" id="CHEBI:43474"/>
        <dbReference type="ChEBI" id="CHEBI:141005"/>
        <dbReference type="ChEBI" id="CHEBI:456216"/>
        <dbReference type="EC" id="6.3.2.17"/>
    </reaction>
</comment>
<dbReference type="GO" id="GO:0005524">
    <property type="term" value="F:ATP binding"/>
    <property type="evidence" value="ECO:0007669"/>
    <property type="project" value="UniProtKB-KW"/>
</dbReference>
<evidence type="ECO:0000256" key="2">
    <source>
        <dbReference type="ARBA" id="ARBA00004305"/>
    </source>
</evidence>
<comment type="function">
    <text evidence="17">Catalyzes conversion of folates to polyglutamate derivatives allowing concentration of folate compounds in the cell and the intracellular retention of these cofactors, which are important substrates for most of the folate-dependent enzymes that are involved in one-carbon transfer reactions involved in purine, pyrimidine and amino acid synthesis.</text>
</comment>
<dbReference type="SUPFAM" id="SSF53244">
    <property type="entry name" value="MurD-like peptide ligases, peptide-binding domain"/>
    <property type="match status" value="1"/>
</dbReference>
<evidence type="ECO:0000256" key="9">
    <source>
        <dbReference type="ARBA" id="ARBA00022723"/>
    </source>
</evidence>
<dbReference type="PANTHER" id="PTHR11136:SF5">
    <property type="entry name" value="FOLYLPOLYGLUTAMATE SYNTHASE, MITOCHONDRIAL"/>
    <property type="match status" value="1"/>
</dbReference>
<dbReference type="GO" id="GO:0005829">
    <property type="term" value="C:cytosol"/>
    <property type="evidence" value="ECO:0007669"/>
    <property type="project" value="TreeGrafter"/>
</dbReference>
<evidence type="ECO:0000256" key="15">
    <source>
        <dbReference type="ARBA" id="ARBA00023136"/>
    </source>
</evidence>
<dbReference type="Gene3D" id="3.40.1190.10">
    <property type="entry name" value="Mur-like, catalytic domain"/>
    <property type="match status" value="1"/>
</dbReference>
<keyword evidence="14" id="KW-0496">Mitochondrion</keyword>
<dbReference type="GO" id="GO:0004326">
    <property type="term" value="F:tetrahydrofolylpolyglutamate synthase activity"/>
    <property type="evidence" value="ECO:0007669"/>
    <property type="project" value="UniProtKB-EC"/>
</dbReference>
<evidence type="ECO:0000256" key="18">
    <source>
        <dbReference type="PIRSR" id="PIRSR038895-1"/>
    </source>
</evidence>
<evidence type="ECO:0000313" key="21">
    <source>
        <dbReference type="WBParaSite" id="TMUE_3000014138.1"/>
    </source>
</evidence>
<feature type="binding site" evidence="19">
    <location>
        <position position="86"/>
    </location>
    <ligand>
        <name>Mg(2+)</name>
        <dbReference type="ChEBI" id="CHEBI:18420"/>
        <label>1</label>
    </ligand>
</feature>
<keyword evidence="20" id="KW-1185">Reference proteome</keyword>
<dbReference type="GO" id="GO:0005743">
    <property type="term" value="C:mitochondrial inner membrane"/>
    <property type="evidence" value="ECO:0007669"/>
    <property type="project" value="UniProtKB-SubCell"/>
</dbReference>
<evidence type="ECO:0000256" key="14">
    <source>
        <dbReference type="ARBA" id="ARBA00023128"/>
    </source>
</evidence>
<keyword evidence="6" id="KW-0963">Cytoplasm</keyword>
<dbReference type="Proteomes" id="UP000046395">
    <property type="component" value="Unassembled WGS sequence"/>
</dbReference>
<evidence type="ECO:0000256" key="11">
    <source>
        <dbReference type="ARBA" id="ARBA00022792"/>
    </source>
</evidence>
<keyword evidence="9 19" id="KW-0479">Metal-binding</keyword>
<sequence>MTAYKDAIRALNALQIPRILPPRALATPGDRLLAFETHVEESGLHLDDLDKLNVVHVAGTKGKGSCCAFVESILRNKGFKTGFFSSPHMLCVRERFRINGIPISEERFVELFWRIHKCLCRDASKLEMVRYFQFLTIMAFHLFLESKVDVAIIEVGVGGTYDSTNVIRNPVVCGITRLDYDHTVTLGSHIKDIAWNKAGILKPGSVAVTVPQEEAAFKVIAQRAVDVKCSLYVCPSWDDYCIRHNAQPVVVGIAGKHQLENASLAVQLVRLWSFRTGNAKEENEDRPAKFLSTLKAGCISDNEALGLSRCTWPGRSQKVTANGINFYLDGAHTLLSMQCCVDWFHSSSDKVKRSFRILIFHCTKGRQPEQLLPPLITLGFQYALFSPPRITLSDDSSCDVASLTTITESTEEAVSSHHAAWIQLTSSMHDCPPCITRCFKCVNDAYDFVNGITASVPVNDQTSIDVLVTGSLYLVGAFLSLLDPDLSGTISTSS</sequence>
<evidence type="ECO:0000256" key="1">
    <source>
        <dbReference type="ARBA" id="ARBA00004273"/>
    </source>
</evidence>
<keyword evidence="8 17" id="KW-0436">Ligase</keyword>
<feature type="binding site" evidence="19">
    <location>
        <position position="182"/>
    </location>
    <ligand>
        <name>Mg(2+)</name>
        <dbReference type="ChEBI" id="CHEBI:18420"/>
        <label>1</label>
    </ligand>
</feature>
<evidence type="ECO:0000256" key="16">
    <source>
        <dbReference type="ARBA" id="ARBA00047493"/>
    </source>
</evidence>
<dbReference type="SUPFAM" id="SSF53623">
    <property type="entry name" value="MurD-like peptide ligases, catalytic domain"/>
    <property type="match status" value="1"/>
</dbReference>
<keyword evidence="12 18" id="KW-0067">ATP-binding</keyword>